<protein>
    <submittedName>
        <fullName evidence="2">Response regulator transcription factor</fullName>
    </submittedName>
</protein>
<dbReference type="AlphaFoldDB" id="A0A6G9VU60"/>
<organism evidence="2 3">
    <name type="scientific">Sulfurospirillum diekertiae</name>
    <dbReference type="NCBI Taxonomy" id="1854492"/>
    <lineage>
        <taxon>Bacteria</taxon>
        <taxon>Pseudomonadati</taxon>
        <taxon>Campylobacterota</taxon>
        <taxon>Epsilonproteobacteria</taxon>
        <taxon>Campylobacterales</taxon>
        <taxon>Sulfurospirillaceae</taxon>
        <taxon>Sulfurospirillum</taxon>
    </lineage>
</organism>
<dbReference type="Proteomes" id="UP000502831">
    <property type="component" value="Chromosome"/>
</dbReference>
<dbReference type="Gene3D" id="3.40.50.2300">
    <property type="match status" value="1"/>
</dbReference>
<accession>A0A6G9VU60</accession>
<dbReference type="GO" id="GO:0032993">
    <property type="term" value="C:protein-DNA complex"/>
    <property type="evidence" value="ECO:0007669"/>
    <property type="project" value="TreeGrafter"/>
</dbReference>
<dbReference type="Pfam" id="PF00072">
    <property type="entry name" value="Response_reg"/>
    <property type="match status" value="1"/>
</dbReference>
<dbReference type="PROSITE" id="PS50110">
    <property type="entry name" value="RESPONSE_REGULATORY"/>
    <property type="match status" value="1"/>
</dbReference>
<keyword evidence="1" id="KW-0238">DNA-binding</keyword>
<evidence type="ECO:0000313" key="2">
    <source>
        <dbReference type="EMBL" id="QIR76210.1"/>
    </source>
</evidence>
<dbReference type="SUPFAM" id="SSF52172">
    <property type="entry name" value="CheY-like"/>
    <property type="match status" value="1"/>
</dbReference>
<dbReference type="GO" id="GO:0000976">
    <property type="term" value="F:transcription cis-regulatory region binding"/>
    <property type="evidence" value="ECO:0007669"/>
    <property type="project" value="TreeGrafter"/>
</dbReference>
<dbReference type="GO" id="GO:0006355">
    <property type="term" value="P:regulation of DNA-templated transcription"/>
    <property type="evidence" value="ECO:0007669"/>
    <property type="project" value="TreeGrafter"/>
</dbReference>
<proteinExistence type="predicted"/>
<gene>
    <name evidence="2" type="ORF">FA584_08315</name>
</gene>
<dbReference type="SMART" id="SM00448">
    <property type="entry name" value="REC"/>
    <property type="match status" value="1"/>
</dbReference>
<evidence type="ECO:0000313" key="3">
    <source>
        <dbReference type="Proteomes" id="UP000502831"/>
    </source>
</evidence>
<reference evidence="2 3" key="1">
    <citation type="journal article" date="2017" name="Environ. Sci. Technol.">
        <title>Organohalide Respiration with Chlorinated Ethenes under Low pH Conditions.</title>
        <authorList>
            <person name="Yang Y."/>
            <person name="Capiro N.L."/>
            <person name="Marcet T.F."/>
            <person name="Yan J."/>
            <person name="Pennell K.D."/>
            <person name="Loffler F.E."/>
        </authorList>
    </citation>
    <scope>NUCLEOTIDE SEQUENCE [LARGE SCALE GENOMIC DNA]</scope>
    <source>
        <strain evidence="2 3">ACSDCE</strain>
    </source>
</reference>
<name>A0A6G9VU60_9BACT</name>
<dbReference type="GO" id="GO:0005829">
    <property type="term" value="C:cytosol"/>
    <property type="evidence" value="ECO:0007669"/>
    <property type="project" value="TreeGrafter"/>
</dbReference>
<dbReference type="InterPro" id="IPR011006">
    <property type="entry name" value="CheY-like_superfamily"/>
</dbReference>
<evidence type="ECO:0000256" key="1">
    <source>
        <dbReference type="ARBA" id="ARBA00023125"/>
    </source>
</evidence>
<dbReference type="RefSeq" id="WP_167749998.1">
    <property type="nucleotide sequence ID" value="NZ_CP039734.2"/>
</dbReference>
<sequence>MKILIIEDDIELLKNLTDSLKQDCFTVVTAQTGKMALQKYTEDVFDLVLLDLNLPDMDGIDILEKIRKGKIPSVHVLILTAKYELEDKVIGLDAGADDYLAKPFSMVELKARIRAILRRSSTNKQIKLHINNIEINIAEGSVQNYIV</sequence>
<dbReference type="InterPro" id="IPR001789">
    <property type="entry name" value="Sig_transdc_resp-reg_receiver"/>
</dbReference>
<dbReference type="GO" id="GO:0000156">
    <property type="term" value="F:phosphorelay response regulator activity"/>
    <property type="evidence" value="ECO:0007669"/>
    <property type="project" value="TreeGrafter"/>
</dbReference>
<dbReference type="PANTHER" id="PTHR48111:SF50">
    <property type="entry name" value="KDP OPERON TRANSCRIPTIONAL REGULATORY PROTEIN KDPE"/>
    <property type="match status" value="1"/>
</dbReference>
<dbReference type="EMBL" id="CP039734">
    <property type="protein sequence ID" value="QIR76210.1"/>
    <property type="molecule type" value="Genomic_DNA"/>
</dbReference>
<dbReference type="InterPro" id="IPR039420">
    <property type="entry name" value="WalR-like"/>
</dbReference>
<dbReference type="PANTHER" id="PTHR48111">
    <property type="entry name" value="REGULATOR OF RPOS"/>
    <property type="match status" value="1"/>
</dbReference>